<dbReference type="EMBL" id="AKAU01000202">
    <property type="protein sequence ID" value="EIM96226.1"/>
    <property type="molecule type" value="Genomic_DNA"/>
</dbReference>
<dbReference type="AlphaFoldDB" id="A0AAJ4VYW0"/>
<dbReference type="RefSeq" id="WP_007589570.1">
    <property type="nucleotide sequence ID" value="NZ_CADFGJ010000062.1"/>
</dbReference>
<feature type="region of interest" description="Disordered" evidence="1">
    <location>
        <begin position="55"/>
        <end position="101"/>
    </location>
</feature>
<dbReference type="KEGG" id="phs:C2L64_20275"/>
<dbReference type="Proteomes" id="UP000004980">
    <property type="component" value="Unassembled WGS sequence"/>
</dbReference>
<name>A0AAJ4VYW0_9BURK</name>
<evidence type="ECO:0000313" key="4">
    <source>
        <dbReference type="EMBL" id="EIM96226.1"/>
    </source>
</evidence>
<accession>A0AAJ4VYW0</accession>
<evidence type="ECO:0000313" key="5">
    <source>
        <dbReference type="Proteomes" id="UP000004980"/>
    </source>
</evidence>
<sequence length="101" mass="10637">MRMFIAALLSAAALLPALVQAITTLPDPADAAASVPTVSVPSAFADYQPYRDQKAPTWQELNRSVTSSSGMKGIGHGNMQAANSSDAKNSEHSSRHEEPAK</sequence>
<proteinExistence type="predicted"/>
<evidence type="ECO:0008006" key="7">
    <source>
        <dbReference type="Google" id="ProtNLM"/>
    </source>
</evidence>
<feature type="compositionally biased region" description="Polar residues" evidence="1">
    <location>
        <begin position="59"/>
        <end position="70"/>
    </location>
</feature>
<keyword evidence="5" id="KW-1185">Reference proteome</keyword>
<organism evidence="3 6">
    <name type="scientific">Paraburkholderia hospita</name>
    <dbReference type="NCBI Taxonomy" id="169430"/>
    <lineage>
        <taxon>Bacteria</taxon>
        <taxon>Pseudomonadati</taxon>
        <taxon>Pseudomonadota</taxon>
        <taxon>Betaproteobacteria</taxon>
        <taxon>Burkholderiales</taxon>
        <taxon>Burkholderiaceae</taxon>
        <taxon>Paraburkholderia</taxon>
    </lineage>
</organism>
<keyword evidence="2" id="KW-0732">Signal</keyword>
<dbReference type="Proteomes" id="UP000236649">
    <property type="component" value="Chromosome 2"/>
</dbReference>
<feature type="signal peptide" evidence="2">
    <location>
        <begin position="1"/>
        <end position="21"/>
    </location>
</feature>
<dbReference type="EMBL" id="CP026106">
    <property type="protein sequence ID" value="AUT70720.1"/>
    <property type="molecule type" value="Genomic_DNA"/>
</dbReference>
<gene>
    <name evidence="3" type="ORF">C2L64_20275</name>
    <name evidence="4" type="ORF">WQE_35355</name>
</gene>
<evidence type="ECO:0000313" key="6">
    <source>
        <dbReference type="Proteomes" id="UP000236649"/>
    </source>
</evidence>
<evidence type="ECO:0000313" key="3">
    <source>
        <dbReference type="EMBL" id="AUT70720.1"/>
    </source>
</evidence>
<evidence type="ECO:0000256" key="1">
    <source>
        <dbReference type="SAM" id="MobiDB-lite"/>
    </source>
</evidence>
<protein>
    <recommendedName>
        <fullName evidence="7">DUF4148 domain-containing protein</fullName>
    </recommendedName>
</protein>
<dbReference type="GeneID" id="55530664"/>
<feature type="chain" id="PRO_5042561337" description="DUF4148 domain-containing protein" evidence="2">
    <location>
        <begin position="22"/>
        <end position="101"/>
    </location>
</feature>
<feature type="compositionally biased region" description="Basic and acidic residues" evidence="1">
    <location>
        <begin position="88"/>
        <end position="101"/>
    </location>
</feature>
<evidence type="ECO:0000256" key="2">
    <source>
        <dbReference type="SAM" id="SignalP"/>
    </source>
</evidence>
<reference evidence="3 6" key="2">
    <citation type="submission" date="2018-01" db="EMBL/GenBank/DDBJ databases">
        <title>Species boundaries and ecological features among Paraburkholderia terrae DSMZ17804T, P. hospita DSMZ17164T and P. caribensis DSMZ13236T.</title>
        <authorList>
            <person name="Pratama A.A."/>
        </authorList>
    </citation>
    <scope>NUCLEOTIDE SEQUENCE [LARGE SCALE GENOMIC DNA]</scope>
    <source>
        <strain evidence="3 6">DSM 17164</strain>
    </source>
</reference>
<reference evidence="4 5" key="1">
    <citation type="journal article" date="2012" name="J. Bacteriol.">
        <title>Draft Genome Sequence of the Soil Bacterium Burkholderia terrae Strain BS001, Which Interacts with Fungal Surface Structures.</title>
        <authorList>
            <person name="Nazir R."/>
            <person name="Hansen M.A."/>
            <person name="Sorensen S."/>
            <person name="van Elsas J.D."/>
        </authorList>
    </citation>
    <scope>NUCLEOTIDE SEQUENCE [LARGE SCALE GENOMIC DNA]</scope>
    <source>
        <strain evidence="4 5">BS001</strain>
    </source>
</reference>